<reference evidence="2 3" key="2">
    <citation type="submission" date="2018-11" db="EMBL/GenBank/DDBJ databases">
        <authorList>
            <consortium name="Pathogen Informatics"/>
        </authorList>
    </citation>
    <scope>NUCLEOTIDE SEQUENCE [LARGE SCALE GENOMIC DNA]</scope>
</reference>
<dbReference type="Proteomes" id="UP000274429">
    <property type="component" value="Unassembled WGS sequence"/>
</dbReference>
<feature type="compositionally biased region" description="Basic and acidic residues" evidence="1">
    <location>
        <begin position="1"/>
        <end position="15"/>
    </location>
</feature>
<evidence type="ECO:0000313" key="2">
    <source>
        <dbReference type="EMBL" id="VDM26394.1"/>
    </source>
</evidence>
<evidence type="ECO:0000313" key="3">
    <source>
        <dbReference type="Proteomes" id="UP000274429"/>
    </source>
</evidence>
<feature type="region of interest" description="Disordered" evidence="1">
    <location>
        <begin position="1"/>
        <end position="103"/>
    </location>
</feature>
<proteinExistence type="predicted"/>
<feature type="compositionally biased region" description="Polar residues" evidence="1">
    <location>
        <begin position="59"/>
        <end position="69"/>
    </location>
</feature>
<evidence type="ECO:0000256" key="1">
    <source>
        <dbReference type="SAM" id="MobiDB-lite"/>
    </source>
</evidence>
<name>A0A0R3WWP8_HYDTA</name>
<keyword evidence="3" id="KW-1185">Reference proteome</keyword>
<protein>
    <submittedName>
        <fullName evidence="2 4">Uncharacterized protein</fullName>
    </submittedName>
</protein>
<dbReference type="STRING" id="6205.A0A0R3WWP8"/>
<sequence length="103" mass="11478">MRQREIEKRLAERGFRHQLSSHHSSTGAASSLRRSASSSTTSRSCSPTSPIVPPALRRTSPSHPSTVNLEISPGGPSRARLRRPPSPFRRRDYQNRYGGGTRR</sequence>
<evidence type="ECO:0000313" key="4">
    <source>
        <dbReference type="WBParaSite" id="TTAC_0000518801-mRNA-1"/>
    </source>
</evidence>
<gene>
    <name evidence="2" type="ORF">TTAC_LOCUS5170</name>
</gene>
<accession>A0A0R3WWP8</accession>
<organism evidence="4">
    <name type="scientific">Hydatigena taeniaeformis</name>
    <name type="common">Feline tapeworm</name>
    <name type="synonym">Taenia taeniaeformis</name>
    <dbReference type="NCBI Taxonomy" id="6205"/>
    <lineage>
        <taxon>Eukaryota</taxon>
        <taxon>Metazoa</taxon>
        <taxon>Spiralia</taxon>
        <taxon>Lophotrochozoa</taxon>
        <taxon>Platyhelminthes</taxon>
        <taxon>Cestoda</taxon>
        <taxon>Eucestoda</taxon>
        <taxon>Cyclophyllidea</taxon>
        <taxon>Taeniidae</taxon>
        <taxon>Hydatigera</taxon>
    </lineage>
</organism>
<dbReference type="WBParaSite" id="TTAC_0000518801-mRNA-1">
    <property type="protein sequence ID" value="TTAC_0000518801-mRNA-1"/>
    <property type="gene ID" value="TTAC_0000518801"/>
</dbReference>
<feature type="compositionally biased region" description="Low complexity" evidence="1">
    <location>
        <begin position="21"/>
        <end position="49"/>
    </location>
</feature>
<dbReference type="EMBL" id="UYWX01006474">
    <property type="protein sequence ID" value="VDM26394.1"/>
    <property type="molecule type" value="Genomic_DNA"/>
</dbReference>
<reference evidence="4" key="1">
    <citation type="submission" date="2017-02" db="UniProtKB">
        <authorList>
            <consortium name="WormBaseParasite"/>
        </authorList>
    </citation>
    <scope>IDENTIFICATION</scope>
</reference>
<dbReference type="AlphaFoldDB" id="A0A0R3WWP8"/>